<feature type="signal peptide" evidence="1">
    <location>
        <begin position="1"/>
        <end position="26"/>
    </location>
</feature>
<dbReference type="RefSeq" id="WP_144390179.1">
    <property type="nucleotide sequence ID" value="NZ_FUWS01000009.1"/>
</dbReference>
<dbReference type="SUPFAM" id="SSF51261">
    <property type="entry name" value="Duplicated hybrid motif"/>
    <property type="match status" value="1"/>
</dbReference>
<name>A0A1T4SGG8_9ACTN</name>
<dbReference type="STRING" id="1122192.SAMN02745673_03536"/>
<sequence>MNLTRRPPARLFPSIALFLASLLAWTAVPAVPPAVADTGPWAWPVDAPHVVLRPFVAPPSPWSAGHRGVDLLTDDGAVVRSAGAGRVAFAGRVAGTGVVSVAHGSLRTTYLPVTPLVESGTPVAPGDPIGTLLASPPHCGAHPCLHWGLLDGDAYLDPLALVGRGRHRLLPSVPAPARALTPADAPCCRHG</sequence>
<dbReference type="Gene3D" id="2.70.70.10">
    <property type="entry name" value="Glucose Permease (Domain IIA)"/>
    <property type="match status" value="1"/>
</dbReference>
<evidence type="ECO:0000259" key="2">
    <source>
        <dbReference type="Pfam" id="PF01551"/>
    </source>
</evidence>
<evidence type="ECO:0000313" key="3">
    <source>
        <dbReference type="EMBL" id="SKA27287.1"/>
    </source>
</evidence>
<gene>
    <name evidence="3" type="ORF">SAMN02745673_03536</name>
</gene>
<reference evidence="3 4" key="1">
    <citation type="submission" date="2017-02" db="EMBL/GenBank/DDBJ databases">
        <authorList>
            <person name="Peterson S.W."/>
        </authorList>
    </citation>
    <scope>NUCLEOTIDE SEQUENCE [LARGE SCALE GENOMIC DNA]</scope>
    <source>
        <strain evidence="3 4">DSM 45154</strain>
    </source>
</reference>
<evidence type="ECO:0000313" key="4">
    <source>
        <dbReference type="Proteomes" id="UP000190637"/>
    </source>
</evidence>
<feature type="chain" id="PRO_5038522572" evidence="1">
    <location>
        <begin position="27"/>
        <end position="191"/>
    </location>
</feature>
<dbReference type="CDD" id="cd12797">
    <property type="entry name" value="M23_peptidase"/>
    <property type="match status" value="1"/>
</dbReference>
<dbReference type="OrthoDB" id="5245088at2"/>
<protein>
    <submittedName>
        <fullName evidence="3">Membrane proteins related to metalloendopeptidases</fullName>
    </submittedName>
</protein>
<dbReference type="AlphaFoldDB" id="A0A1T4SGG8"/>
<dbReference type="Pfam" id="PF01551">
    <property type="entry name" value="Peptidase_M23"/>
    <property type="match status" value="1"/>
</dbReference>
<keyword evidence="4" id="KW-1185">Reference proteome</keyword>
<feature type="domain" description="M23ase beta-sheet core" evidence="2">
    <location>
        <begin position="65"/>
        <end position="158"/>
    </location>
</feature>
<dbReference type="InterPro" id="IPR011055">
    <property type="entry name" value="Dup_hybrid_motif"/>
</dbReference>
<organism evidence="3 4">
    <name type="scientific">Marinactinospora thermotolerans DSM 45154</name>
    <dbReference type="NCBI Taxonomy" id="1122192"/>
    <lineage>
        <taxon>Bacteria</taxon>
        <taxon>Bacillati</taxon>
        <taxon>Actinomycetota</taxon>
        <taxon>Actinomycetes</taxon>
        <taxon>Streptosporangiales</taxon>
        <taxon>Nocardiopsidaceae</taxon>
        <taxon>Marinactinospora</taxon>
    </lineage>
</organism>
<dbReference type="EMBL" id="FUWS01000009">
    <property type="protein sequence ID" value="SKA27287.1"/>
    <property type="molecule type" value="Genomic_DNA"/>
</dbReference>
<keyword evidence="1" id="KW-0732">Signal</keyword>
<dbReference type="Proteomes" id="UP000190637">
    <property type="component" value="Unassembled WGS sequence"/>
</dbReference>
<accession>A0A1T4SGG8</accession>
<dbReference type="InterPro" id="IPR016047">
    <property type="entry name" value="M23ase_b-sheet_dom"/>
</dbReference>
<evidence type="ECO:0000256" key="1">
    <source>
        <dbReference type="SAM" id="SignalP"/>
    </source>
</evidence>
<proteinExistence type="predicted"/>